<feature type="signal peptide" evidence="3">
    <location>
        <begin position="1"/>
        <end position="22"/>
    </location>
</feature>
<feature type="domain" description="FAS1" evidence="4">
    <location>
        <begin position="507"/>
        <end position="677"/>
    </location>
</feature>
<sequence>MRVWLSLTAFVVGRVTLIDVLAQNPEFRELIRHLQRFRLIIPLNQLTNTTFFAPNNRAFEHYYEAQYVGGSESAMTADRLWYHLVRDRRLPLANLTAGLLLETLFIPDQGLGGRGGQRVKIVEDGGQPALRPFHREDGGDETPAANVLVNHRARVVNGDFTADNGIIHMVDRVLDFPARLLNEVARRDELAAADVWIGHCPAVRDRLINDTGFTLLAPGGSSLVHYFNVWERQYLFHSYGEADLHLLLDAHLVPAVVYSQDLLPTTTPSRNDTANATPGDAMTTTYRRRVTTLAGHTVELGWKPQAAQFTVNGVTATAYDQLADNGVLHVLPAVLSPPDLVFTAEKYLIGLNMTQFVDLLRVAGLTDLLQAPGGGADDHSSDHRQAITILAPTNEALEAFRESDDLPAEGSAQLREFLRYHLVHGQYRRADLADNQFLASHLRPVLLGRDRPQLIRVTKDIEAIAAGNGGDGDEKGYLAFNDVITAAAPVTLGRVTIYPLTYPLSPPADLLQVVIRDLRYSTFLSLLFTSQLKDRLAGATDVTYLVPSNAAFEDLGLALDYLLLPEARGDLRQLVKSLVARRATYAHQLDRSADGGDGKPGRGVCLETLAGTNVSLVVLPDGGTAARIDECVGGNRPDHDSESGLAEKSPRPLNVARVAQSDILVRNGVVQFIDRAVVPQAINLTLHSLLRGAGATVFLGWLRRLNLTDLLHEPIDATHGGYTIFLPTDQAFARLNLTQGVNGRGEDYAEKQDSAAEEDESNPNHGDLKVADIRALISQHIVPNRRVVHLGDRARFGTLLGQDHPANGPAELVIREYSPGRFGVRIQGGFLFDRHYATVVRRGVATNGAVYQIDGILVPLVARQSNGVIRAQLRHALWLLCLGIMALALVYILVVPIYAWYQRHVAPAAVGGGTGGGGLAALAAGLAGEDGYHPVATQEPDTDDDESEEEEDTLEGRSSRDGPTLTDTPAQHV</sequence>
<feature type="domain" description="FAS1" evidence="4">
    <location>
        <begin position="14"/>
        <end position="174"/>
    </location>
</feature>
<evidence type="ECO:0000256" key="3">
    <source>
        <dbReference type="SAM" id="SignalP"/>
    </source>
</evidence>
<dbReference type="PANTHER" id="PTHR10900">
    <property type="entry name" value="PERIOSTIN-RELATED"/>
    <property type="match status" value="1"/>
</dbReference>
<evidence type="ECO:0000259" key="4">
    <source>
        <dbReference type="PROSITE" id="PS50213"/>
    </source>
</evidence>
<dbReference type="GO" id="GO:0031012">
    <property type="term" value="C:extracellular matrix"/>
    <property type="evidence" value="ECO:0007669"/>
    <property type="project" value="TreeGrafter"/>
</dbReference>
<dbReference type="InterPro" id="IPR000782">
    <property type="entry name" value="FAS1_domain"/>
</dbReference>
<keyword evidence="2" id="KW-0812">Transmembrane</keyword>
<feature type="compositionally biased region" description="Basic and acidic residues" evidence="1">
    <location>
        <begin position="744"/>
        <end position="754"/>
    </location>
</feature>
<evidence type="ECO:0000313" key="6">
    <source>
        <dbReference type="Proteomes" id="UP001150569"/>
    </source>
</evidence>
<feature type="region of interest" description="Disordered" evidence="1">
    <location>
        <begin position="931"/>
        <end position="973"/>
    </location>
</feature>
<dbReference type="EMBL" id="JANBPT010000063">
    <property type="protein sequence ID" value="KAJ1928681.1"/>
    <property type="molecule type" value="Genomic_DNA"/>
</dbReference>
<accession>A0A9W8AFY5</accession>
<keyword evidence="2" id="KW-0472">Membrane</keyword>
<evidence type="ECO:0000313" key="5">
    <source>
        <dbReference type="EMBL" id="KAJ1928681.1"/>
    </source>
</evidence>
<evidence type="ECO:0000256" key="2">
    <source>
        <dbReference type="SAM" id="Phobius"/>
    </source>
</evidence>
<dbReference type="GO" id="GO:0007155">
    <property type="term" value="P:cell adhesion"/>
    <property type="evidence" value="ECO:0007669"/>
    <property type="project" value="TreeGrafter"/>
</dbReference>
<feature type="chain" id="PRO_5040811975" description="FAS1 domain-containing protein" evidence="3">
    <location>
        <begin position="23"/>
        <end position="973"/>
    </location>
</feature>
<keyword evidence="6" id="KW-1185">Reference proteome</keyword>
<gene>
    <name evidence="5" type="ORF">IWQ60_001830</name>
</gene>
<dbReference type="InterPro" id="IPR036378">
    <property type="entry name" value="FAS1_dom_sf"/>
</dbReference>
<dbReference type="OrthoDB" id="14252at2759"/>
<comment type="caution">
    <text evidence="5">The sequence shown here is derived from an EMBL/GenBank/DDBJ whole genome shotgun (WGS) entry which is preliminary data.</text>
</comment>
<name>A0A9W8AFY5_9FUNG</name>
<dbReference type="InterPro" id="IPR050904">
    <property type="entry name" value="Adhesion/Biosynth-related"/>
</dbReference>
<dbReference type="GO" id="GO:0005615">
    <property type="term" value="C:extracellular space"/>
    <property type="evidence" value="ECO:0007669"/>
    <property type="project" value="TreeGrafter"/>
</dbReference>
<dbReference type="GO" id="GO:0030198">
    <property type="term" value="P:extracellular matrix organization"/>
    <property type="evidence" value="ECO:0007669"/>
    <property type="project" value="TreeGrafter"/>
</dbReference>
<protein>
    <recommendedName>
        <fullName evidence="4">FAS1 domain-containing protein</fullName>
    </recommendedName>
</protein>
<dbReference type="SUPFAM" id="SSF82153">
    <property type="entry name" value="FAS1 domain"/>
    <property type="match status" value="5"/>
</dbReference>
<dbReference type="Pfam" id="PF02469">
    <property type="entry name" value="Fasciclin"/>
    <property type="match status" value="5"/>
</dbReference>
<organism evidence="5 6">
    <name type="scientific">Tieghemiomyces parasiticus</name>
    <dbReference type="NCBI Taxonomy" id="78921"/>
    <lineage>
        <taxon>Eukaryota</taxon>
        <taxon>Fungi</taxon>
        <taxon>Fungi incertae sedis</taxon>
        <taxon>Zoopagomycota</taxon>
        <taxon>Kickxellomycotina</taxon>
        <taxon>Dimargaritomycetes</taxon>
        <taxon>Dimargaritales</taxon>
        <taxon>Dimargaritaceae</taxon>
        <taxon>Tieghemiomyces</taxon>
    </lineage>
</organism>
<dbReference type="Proteomes" id="UP001150569">
    <property type="component" value="Unassembled WGS sequence"/>
</dbReference>
<feature type="compositionally biased region" description="Acidic residues" evidence="1">
    <location>
        <begin position="940"/>
        <end position="953"/>
    </location>
</feature>
<reference evidence="5" key="1">
    <citation type="submission" date="2022-07" db="EMBL/GenBank/DDBJ databases">
        <title>Phylogenomic reconstructions and comparative analyses of Kickxellomycotina fungi.</title>
        <authorList>
            <person name="Reynolds N.K."/>
            <person name="Stajich J.E."/>
            <person name="Barry K."/>
            <person name="Grigoriev I.V."/>
            <person name="Crous P."/>
            <person name="Smith M.E."/>
        </authorList>
    </citation>
    <scope>NUCLEOTIDE SEQUENCE</scope>
    <source>
        <strain evidence="5">RSA 861</strain>
    </source>
</reference>
<feature type="region of interest" description="Disordered" evidence="1">
    <location>
        <begin position="744"/>
        <end position="765"/>
    </location>
</feature>
<feature type="domain" description="FAS1" evidence="4">
    <location>
        <begin position="340"/>
        <end position="504"/>
    </location>
</feature>
<dbReference type="PANTHER" id="PTHR10900:SF77">
    <property type="entry name" value="FI19380P1"/>
    <property type="match status" value="1"/>
</dbReference>
<feature type="transmembrane region" description="Helical" evidence="2">
    <location>
        <begin position="876"/>
        <end position="901"/>
    </location>
</feature>
<feature type="domain" description="FAS1" evidence="4">
    <location>
        <begin position="177"/>
        <end position="335"/>
    </location>
</feature>
<dbReference type="AlphaFoldDB" id="A0A9W8AFY5"/>
<evidence type="ECO:0000256" key="1">
    <source>
        <dbReference type="SAM" id="MobiDB-lite"/>
    </source>
</evidence>
<keyword evidence="2" id="KW-1133">Transmembrane helix</keyword>
<feature type="domain" description="FAS1" evidence="4">
    <location>
        <begin position="682"/>
        <end position="857"/>
    </location>
</feature>
<dbReference type="GO" id="GO:0050839">
    <property type="term" value="F:cell adhesion molecule binding"/>
    <property type="evidence" value="ECO:0007669"/>
    <property type="project" value="TreeGrafter"/>
</dbReference>
<dbReference type="Gene3D" id="2.30.180.10">
    <property type="entry name" value="FAS1 domain"/>
    <property type="match status" value="5"/>
</dbReference>
<dbReference type="PROSITE" id="PS50213">
    <property type="entry name" value="FAS1"/>
    <property type="match status" value="5"/>
</dbReference>
<dbReference type="SMART" id="SM00554">
    <property type="entry name" value="FAS1"/>
    <property type="match status" value="5"/>
</dbReference>
<proteinExistence type="predicted"/>
<keyword evidence="3" id="KW-0732">Signal</keyword>